<comment type="similarity">
    <text evidence="4">Belongs to the methyl-accepting chemotaxis (MCP) protein family.</text>
</comment>
<dbReference type="Pfam" id="PF00015">
    <property type="entry name" value="MCPsignal"/>
    <property type="match status" value="1"/>
</dbReference>
<keyword evidence="6" id="KW-0472">Membrane</keyword>
<keyword evidence="10" id="KW-1185">Reference proteome</keyword>
<dbReference type="PROSITE" id="PS50885">
    <property type="entry name" value="HAMP"/>
    <property type="match status" value="1"/>
</dbReference>
<dbReference type="PROSITE" id="PS50111">
    <property type="entry name" value="CHEMOTAXIS_TRANSDUC_2"/>
    <property type="match status" value="1"/>
</dbReference>
<dbReference type="Gene3D" id="1.10.287.950">
    <property type="entry name" value="Methyl-accepting chemotaxis protein"/>
    <property type="match status" value="1"/>
</dbReference>
<feature type="transmembrane region" description="Helical" evidence="6">
    <location>
        <begin position="12"/>
        <end position="35"/>
    </location>
</feature>
<dbReference type="Pfam" id="PF00672">
    <property type="entry name" value="HAMP"/>
    <property type="match status" value="1"/>
</dbReference>
<protein>
    <submittedName>
        <fullName evidence="9">Methyl-accepting chemotaxis protein</fullName>
    </submittedName>
</protein>
<evidence type="ECO:0000313" key="9">
    <source>
        <dbReference type="EMBL" id="MFC4058932.1"/>
    </source>
</evidence>
<dbReference type="SMART" id="SM00283">
    <property type="entry name" value="MA"/>
    <property type="match status" value="1"/>
</dbReference>
<evidence type="ECO:0000256" key="3">
    <source>
        <dbReference type="ARBA" id="ARBA00023224"/>
    </source>
</evidence>
<keyword evidence="3 5" id="KW-0807">Transducer</keyword>
<dbReference type="InterPro" id="IPR004090">
    <property type="entry name" value="Chemotax_Me-accpt_rcpt"/>
</dbReference>
<dbReference type="PRINTS" id="PR00260">
    <property type="entry name" value="CHEMTRNSDUCR"/>
</dbReference>
<organism evidence="9 10">
    <name type="scientific">Planomonospora corallina</name>
    <dbReference type="NCBI Taxonomy" id="1806052"/>
    <lineage>
        <taxon>Bacteria</taxon>
        <taxon>Bacillati</taxon>
        <taxon>Actinomycetota</taxon>
        <taxon>Actinomycetes</taxon>
        <taxon>Streptosporangiales</taxon>
        <taxon>Streptosporangiaceae</taxon>
        <taxon>Planomonospora</taxon>
    </lineage>
</organism>
<dbReference type="PANTHER" id="PTHR32089:SF112">
    <property type="entry name" value="LYSOZYME-LIKE PROTEIN-RELATED"/>
    <property type="match status" value="1"/>
</dbReference>
<dbReference type="InterPro" id="IPR003660">
    <property type="entry name" value="HAMP_dom"/>
</dbReference>
<dbReference type="EMBL" id="JBHSBM010000016">
    <property type="protein sequence ID" value="MFC4058932.1"/>
    <property type="molecule type" value="Genomic_DNA"/>
</dbReference>
<dbReference type="CDD" id="cd06225">
    <property type="entry name" value="HAMP"/>
    <property type="match status" value="1"/>
</dbReference>
<reference evidence="10" key="1">
    <citation type="journal article" date="2019" name="Int. J. Syst. Evol. Microbiol.">
        <title>The Global Catalogue of Microorganisms (GCM) 10K type strain sequencing project: providing services to taxonomists for standard genome sequencing and annotation.</title>
        <authorList>
            <consortium name="The Broad Institute Genomics Platform"/>
            <consortium name="The Broad Institute Genome Sequencing Center for Infectious Disease"/>
            <person name="Wu L."/>
            <person name="Ma J."/>
        </authorList>
    </citation>
    <scope>NUCLEOTIDE SEQUENCE [LARGE SCALE GENOMIC DNA]</scope>
    <source>
        <strain evidence="10">TBRC 4489</strain>
    </source>
</reference>
<evidence type="ECO:0000256" key="2">
    <source>
        <dbReference type="ARBA" id="ARBA00022989"/>
    </source>
</evidence>
<gene>
    <name evidence="9" type="ORF">ACFOWE_11535</name>
</gene>
<proteinExistence type="inferred from homology"/>
<sequence length="536" mass="54405">MRKINDLKVGARLGGAFTAVSVLLCAAVGVGMAGMSSAREATDRLEAGTSVRAAALTAKFRTADFAGWQTGYAFDTIRGVPGATDDATGQRKNFLASTDAFRQDLRTLDGLELTATQREDLQHAQTAFEDFMRADEQAVAAYRQGTPAAIKQANDLVSGQALEHFAKAATAVDELAGEASANAAAAAADARAASESSMRLMLGAGALCLLLAAVLAVTVTRSITRPLAATVATLRTIAAKDLTARIDVSRRDELGDMARALAQTVGVLRDAFAAIGRHSATLTGASRELGTVSAAMDSAAAGTSARSDQVAAAAEQISANVQTIAAASEEMTSSIAEIAGSVSQAARVADGGVQTVREASDTVAKLGVSSAEIGTVIKTITSIAEQTNLLALNATIEAARAGEQGKGFAVVAGEVKDLAQETAKATEDIARRIEAIQADTGAAVAAIAGISEVITAVSEHSTTIAAAVEEQSATSEEMSRNISQASVGAGDIAAGITEVAGAAQTTTAGVAEARRTAGRLDEVAAELHGIVGRFTV</sequence>
<evidence type="ECO:0000256" key="4">
    <source>
        <dbReference type="ARBA" id="ARBA00029447"/>
    </source>
</evidence>
<evidence type="ECO:0000256" key="6">
    <source>
        <dbReference type="SAM" id="Phobius"/>
    </source>
</evidence>
<dbReference type="SMART" id="SM00304">
    <property type="entry name" value="HAMP"/>
    <property type="match status" value="1"/>
</dbReference>
<evidence type="ECO:0000259" key="7">
    <source>
        <dbReference type="PROSITE" id="PS50111"/>
    </source>
</evidence>
<feature type="domain" description="HAMP" evidence="8">
    <location>
        <begin position="221"/>
        <end position="273"/>
    </location>
</feature>
<comment type="caution">
    <text evidence="9">The sequence shown here is derived from an EMBL/GenBank/DDBJ whole genome shotgun (WGS) entry which is preliminary data.</text>
</comment>
<evidence type="ECO:0000313" key="10">
    <source>
        <dbReference type="Proteomes" id="UP001595850"/>
    </source>
</evidence>
<dbReference type="SUPFAM" id="SSF58104">
    <property type="entry name" value="Methyl-accepting chemotaxis protein (MCP) signaling domain"/>
    <property type="match status" value="1"/>
</dbReference>
<name>A0ABV8I7E7_9ACTN</name>
<keyword evidence="2 6" id="KW-1133">Transmembrane helix</keyword>
<feature type="domain" description="Methyl-accepting transducer" evidence="7">
    <location>
        <begin position="285"/>
        <end position="514"/>
    </location>
</feature>
<keyword evidence="1 6" id="KW-0812">Transmembrane</keyword>
<dbReference type="PANTHER" id="PTHR32089">
    <property type="entry name" value="METHYL-ACCEPTING CHEMOTAXIS PROTEIN MCPB"/>
    <property type="match status" value="1"/>
</dbReference>
<evidence type="ECO:0000256" key="5">
    <source>
        <dbReference type="PROSITE-ProRule" id="PRU00284"/>
    </source>
</evidence>
<dbReference type="Proteomes" id="UP001595850">
    <property type="component" value="Unassembled WGS sequence"/>
</dbReference>
<evidence type="ECO:0000259" key="8">
    <source>
        <dbReference type="PROSITE" id="PS50885"/>
    </source>
</evidence>
<evidence type="ECO:0000256" key="1">
    <source>
        <dbReference type="ARBA" id="ARBA00022692"/>
    </source>
</evidence>
<accession>A0ABV8I7E7</accession>
<dbReference type="InterPro" id="IPR004089">
    <property type="entry name" value="MCPsignal_dom"/>
</dbReference>
<dbReference type="RefSeq" id="WP_377287256.1">
    <property type="nucleotide sequence ID" value="NZ_JBHSBM010000016.1"/>
</dbReference>